<organism evidence="1 2">
    <name type="scientific">Pseudomonas reidholzensis</name>
    <dbReference type="NCBI Taxonomy" id="1785162"/>
    <lineage>
        <taxon>Bacteria</taxon>
        <taxon>Pseudomonadati</taxon>
        <taxon>Pseudomonadota</taxon>
        <taxon>Gammaproteobacteria</taxon>
        <taxon>Pseudomonadales</taxon>
        <taxon>Pseudomonadaceae</taxon>
        <taxon>Pseudomonas</taxon>
    </lineage>
</organism>
<sequence>MRMNVTSGRFPGLGQSEQRGSPRALLFYQNGTLAALVRPGDCQRLMRAQGRVLAQRSGCAAQASALLVQTDPAGSTLVARNQASRHAMAYGPYGHLAEDAAVTSLGFNGQWREPTLEGYLLGNGYRLYQPGLMRFYSPDRHSPFGDGGVNGYCYCSGDPVNHVDPTGRVRHTLFQRVAGMRPMQPEKSTVVVSPQGIKLDLLPADIVTVAKSATVSTGENGPSISFSFSAIEGLEQSKVTLDHRGFSMSVPVGDVGKVLINSSPLGPPETVGGIQAVVPLNIAAHVRSEVATPTVTLPLSQVASIGKGVAKAVLLQKASNIRSALRQI</sequence>
<dbReference type="EMBL" id="UNOZ01000028">
    <property type="protein sequence ID" value="SYX91255.1"/>
    <property type="molecule type" value="Genomic_DNA"/>
</dbReference>
<protein>
    <submittedName>
        <fullName evidence="1">YD repeat-containing protein</fullName>
    </submittedName>
</protein>
<gene>
    <name evidence="1" type="ORF">CCOS865_03524</name>
</gene>
<dbReference type="SUPFAM" id="SSF56399">
    <property type="entry name" value="ADP-ribosylation"/>
    <property type="match status" value="1"/>
</dbReference>
<evidence type="ECO:0000313" key="1">
    <source>
        <dbReference type="EMBL" id="SYX91255.1"/>
    </source>
</evidence>
<accession>A0A383RWH9</accession>
<reference evidence="2" key="1">
    <citation type="submission" date="2018-08" db="EMBL/GenBank/DDBJ databases">
        <authorList>
            <person name="Blom J."/>
        </authorList>
    </citation>
    <scope>NUCLEOTIDE SEQUENCE [LARGE SCALE GENOMIC DNA]</scope>
    <source>
        <strain evidence="2">CCOS 865</strain>
    </source>
</reference>
<evidence type="ECO:0000313" key="2">
    <source>
        <dbReference type="Proteomes" id="UP000263595"/>
    </source>
</evidence>
<dbReference type="InterPro" id="IPR022385">
    <property type="entry name" value="Rhs_assc_core"/>
</dbReference>
<dbReference type="NCBIfam" id="TIGR03696">
    <property type="entry name" value="Rhs_assc_core"/>
    <property type="match status" value="1"/>
</dbReference>
<dbReference type="AlphaFoldDB" id="A0A383RWH9"/>
<keyword evidence="2" id="KW-1185">Reference proteome</keyword>
<name>A0A383RWH9_9PSED</name>
<proteinExistence type="predicted"/>
<dbReference type="Proteomes" id="UP000263595">
    <property type="component" value="Unassembled WGS sequence"/>
</dbReference>
<dbReference type="Gene3D" id="2.180.10.10">
    <property type="entry name" value="RHS repeat-associated core"/>
    <property type="match status" value="1"/>
</dbReference>